<protein>
    <submittedName>
        <fullName evidence="2">Uncharacterized protein</fullName>
    </submittedName>
</protein>
<dbReference type="AlphaFoldDB" id="A0A8D8Q956"/>
<dbReference type="EMBL" id="HBUF01274825">
    <property type="protein sequence ID" value="CAG6686091.1"/>
    <property type="molecule type" value="Transcribed_RNA"/>
</dbReference>
<evidence type="ECO:0000256" key="1">
    <source>
        <dbReference type="SAM" id="SignalP"/>
    </source>
</evidence>
<feature type="chain" id="PRO_5036261812" evidence="1">
    <location>
        <begin position="20"/>
        <end position="128"/>
    </location>
</feature>
<organism evidence="2">
    <name type="scientific">Cacopsylla melanoneura</name>
    <dbReference type="NCBI Taxonomy" id="428564"/>
    <lineage>
        <taxon>Eukaryota</taxon>
        <taxon>Metazoa</taxon>
        <taxon>Ecdysozoa</taxon>
        <taxon>Arthropoda</taxon>
        <taxon>Hexapoda</taxon>
        <taxon>Insecta</taxon>
        <taxon>Pterygota</taxon>
        <taxon>Neoptera</taxon>
        <taxon>Paraneoptera</taxon>
        <taxon>Hemiptera</taxon>
        <taxon>Sternorrhyncha</taxon>
        <taxon>Psylloidea</taxon>
        <taxon>Psyllidae</taxon>
        <taxon>Psyllinae</taxon>
        <taxon>Cacopsylla</taxon>
    </lineage>
</organism>
<feature type="signal peptide" evidence="1">
    <location>
        <begin position="1"/>
        <end position="19"/>
    </location>
</feature>
<sequence>MILSFFNSISTSFFLFTLGFESQSLSTPISGNCNISSVQTPDALASLCTTSSCSLSLSVSSSHLDKSWSLLEISTGSMSASNELLLAGVSVLASILPSTCNNLLPSIGALACFSQVISVFSALSVPYL</sequence>
<reference evidence="2" key="1">
    <citation type="submission" date="2021-05" db="EMBL/GenBank/DDBJ databases">
        <authorList>
            <person name="Alioto T."/>
            <person name="Alioto T."/>
            <person name="Gomez Garrido J."/>
        </authorList>
    </citation>
    <scope>NUCLEOTIDE SEQUENCE</scope>
</reference>
<evidence type="ECO:0000313" key="2">
    <source>
        <dbReference type="EMBL" id="CAG6627255.1"/>
    </source>
</evidence>
<keyword evidence="1" id="KW-0732">Signal</keyword>
<dbReference type="EMBL" id="HBUF01064772">
    <property type="protein sequence ID" value="CAG6627255.1"/>
    <property type="molecule type" value="Transcribed_RNA"/>
</dbReference>
<accession>A0A8D8Q956</accession>
<name>A0A8D8Q956_9HEMI</name>
<proteinExistence type="predicted"/>